<reference evidence="9 10" key="1">
    <citation type="submission" date="2017-08" db="EMBL/GenBank/DDBJ databases">
        <authorList>
            <person name="de Groot N.N."/>
        </authorList>
    </citation>
    <scope>NUCLEOTIDE SEQUENCE [LARGE SCALE GENOMIC DNA]</scope>
    <source>
        <strain evidence="9 10">DSM 9787</strain>
    </source>
</reference>
<feature type="domain" description="Peptidase M3A/M3B catalytic" evidence="7">
    <location>
        <begin position="208"/>
        <end position="584"/>
    </location>
</feature>
<evidence type="ECO:0000256" key="3">
    <source>
        <dbReference type="ARBA" id="ARBA00022801"/>
    </source>
</evidence>
<dbReference type="Gene3D" id="1.10.1370.20">
    <property type="entry name" value="Oligoendopeptidase f, C-terminal domain"/>
    <property type="match status" value="1"/>
</dbReference>
<dbReference type="Pfam" id="PF01432">
    <property type="entry name" value="Peptidase_M3"/>
    <property type="match status" value="1"/>
</dbReference>
<evidence type="ECO:0000256" key="6">
    <source>
        <dbReference type="RuleBase" id="RU368091"/>
    </source>
</evidence>
<dbReference type="Proteomes" id="UP000219563">
    <property type="component" value="Unassembled WGS sequence"/>
</dbReference>
<gene>
    <name evidence="9" type="ORF">SAMN02910411_2817</name>
</gene>
<accession>A0A285SUV4</accession>
<keyword evidence="2 6" id="KW-0479">Metal-binding</keyword>
<dbReference type="InterPro" id="IPR001567">
    <property type="entry name" value="Pept_M3A_M3B_dom"/>
</dbReference>
<sequence>MAKELLTRDQVNVEDTWNLKDMYSNDSDWEEDIKVILGKTEKLVKFEGRVCESADTLLQVLELSAFISEKLEFAYNYAARLFDEDQGNTLHQSMNQKIFSIMAKISSDVSFIDPEILACDESKLEEFYSKEPKLDLYEKQIKEVQRLKAHTLSAEMEKVVAMTAEMSNTASEVYEAFTNVDMKFPTIKDEDGEEVELTHGRFVPFLMSANRRVREDAFKAYYDTMKDYINTLASSYSGEVKQRVFHSRVRGYSSNLEAAVDANNVSPEVYENLVKTVNANLDKLHAYVSLRKKCLGVDELHMYDIYTPMISDVAKKVTYKEAQETICKALAVLGDDYVELLKEGFANRWIDVYENKGKQGGAYSATAYGCHPYMLLNYNDTFDDMFTTAHEMGHSMHSHYSNSAQPYIYSNYKIFVAEVASTCNEILLLEYLLKNCTDKKEKAYLLNHYLDSFKGTVYRQTQFAEFEKITNEMVENGDSLNAENLSTIYKDINERYYGPDMISDPEIAYEWARIPHFYYNFYVYQYATSFCAAVAIAEMILTEGEPAVARYKKFLSSGCTDAPVELLKIAGVDLTTPAPIEAALAKMGEIVKELEELV</sequence>
<evidence type="ECO:0000259" key="7">
    <source>
        <dbReference type="Pfam" id="PF01432"/>
    </source>
</evidence>
<dbReference type="GO" id="GO:0046872">
    <property type="term" value="F:metal ion binding"/>
    <property type="evidence" value="ECO:0007669"/>
    <property type="project" value="UniProtKB-UniRule"/>
</dbReference>
<dbReference type="EMBL" id="OBMR01000010">
    <property type="protein sequence ID" value="SOC12077.1"/>
    <property type="molecule type" value="Genomic_DNA"/>
</dbReference>
<keyword evidence="1 6" id="KW-0645">Protease</keyword>
<dbReference type="Gene3D" id="1.10.287.830">
    <property type="entry name" value="putative peptidase helix hairpin domain like"/>
    <property type="match status" value="1"/>
</dbReference>
<dbReference type="Pfam" id="PF08439">
    <property type="entry name" value="Peptidase_M3_N"/>
    <property type="match status" value="1"/>
</dbReference>
<comment type="function">
    <text evidence="6">Has oligopeptidase activity and degrades a variety of small bioactive peptides.</text>
</comment>
<feature type="domain" description="Oligopeptidase F N-terminal" evidence="8">
    <location>
        <begin position="115"/>
        <end position="184"/>
    </location>
</feature>
<proteinExistence type="inferred from homology"/>
<dbReference type="CDD" id="cd09608">
    <property type="entry name" value="M3B_PepF"/>
    <property type="match status" value="1"/>
</dbReference>
<keyword evidence="3 6" id="KW-0378">Hydrolase</keyword>
<evidence type="ECO:0000256" key="5">
    <source>
        <dbReference type="ARBA" id="ARBA00023049"/>
    </source>
</evidence>
<evidence type="ECO:0000313" key="10">
    <source>
        <dbReference type="Proteomes" id="UP000219563"/>
    </source>
</evidence>
<dbReference type="AlphaFoldDB" id="A0A285SUV4"/>
<dbReference type="InterPro" id="IPR013647">
    <property type="entry name" value="OligopepF_N_dom"/>
</dbReference>
<dbReference type="InterPro" id="IPR004438">
    <property type="entry name" value="Peptidase_M3B"/>
</dbReference>
<dbReference type="NCBIfam" id="TIGR00181">
    <property type="entry name" value="pepF"/>
    <property type="match status" value="1"/>
</dbReference>
<protein>
    <recommendedName>
        <fullName evidence="6">Oligopeptidase F</fullName>
        <ecNumber evidence="6">3.4.24.-</ecNumber>
    </recommendedName>
</protein>
<comment type="cofactor">
    <cofactor evidence="6">
        <name>Zn(2+)</name>
        <dbReference type="ChEBI" id="CHEBI:29105"/>
    </cofactor>
    <text evidence="6">Binds 1 zinc ion.</text>
</comment>
<evidence type="ECO:0000313" key="9">
    <source>
        <dbReference type="EMBL" id="SOC12077.1"/>
    </source>
</evidence>
<dbReference type="GO" id="GO:0006508">
    <property type="term" value="P:proteolysis"/>
    <property type="evidence" value="ECO:0007669"/>
    <property type="project" value="UniProtKB-KW"/>
</dbReference>
<dbReference type="Gene3D" id="1.20.140.70">
    <property type="entry name" value="Oligopeptidase f, N-terminal domain"/>
    <property type="match status" value="1"/>
</dbReference>
<evidence type="ECO:0000256" key="4">
    <source>
        <dbReference type="ARBA" id="ARBA00022833"/>
    </source>
</evidence>
<name>A0A285SUV4_9FIRM</name>
<dbReference type="PANTHER" id="PTHR11804:SF84">
    <property type="entry name" value="SACCHAROLYSIN"/>
    <property type="match status" value="1"/>
</dbReference>
<dbReference type="RefSeq" id="WP_097076925.1">
    <property type="nucleotide sequence ID" value="NZ_OBMR01000010.1"/>
</dbReference>
<dbReference type="GO" id="GO:0004222">
    <property type="term" value="F:metalloendopeptidase activity"/>
    <property type="evidence" value="ECO:0007669"/>
    <property type="project" value="UniProtKB-UniRule"/>
</dbReference>
<keyword evidence="5 6" id="KW-0482">Metalloprotease</keyword>
<dbReference type="PANTHER" id="PTHR11804">
    <property type="entry name" value="PROTEASE M3 THIMET OLIGOPEPTIDASE-RELATED"/>
    <property type="match status" value="1"/>
</dbReference>
<evidence type="ECO:0000256" key="1">
    <source>
        <dbReference type="ARBA" id="ARBA00022670"/>
    </source>
</evidence>
<dbReference type="EC" id="3.4.24.-" evidence="6"/>
<dbReference type="InterPro" id="IPR042088">
    <property type="entry name" value="OligoPept_F_C"/>
</dbReference>
<dbReference type="SUPFAM" id="SSF55486">
    <property type="entry name" value="Metalloproteases ('zincins'), catalytic domain"/>
    <property type="match status" value="1"/>
</dbReference>
<evidence type="ECO:0000256" key="2">
    <source>
        <dbReference type="ARBA" id="ARBA00022723"/>
    </source>
</evidence>
<dbReference type="GO" id="GO:0006518">
    <property type="term" value="P:peptide metabolic process"/>
    <property type="evidence" value="ECO:0007669"/>
    <property type="project" value="TreeGrafter"/>
</dbReference>
<keyword evidence="4 6" id="KW-0862">Zinc</keyword>
<dbReference type="InterPro" id="IPR045090">
    <property type="entry name" value="Pept_M3A_M3B"/>
</dbReference>
<organism evidence="9 10">
    <name type="scientific">Pseudobutyrivibrio ruminis DSM 9787</name>
    <dbReference type="NCBI Taxonomy" id="1123011"/>
    <lineage>
        <taxon>Bacteria</taxon>
        <taxon>Bacillati</taxon>
        <taxon>Bacillota</taxon>
        <taxon>Clostridia</taxon>
        <taxon>Lachnospirales</taxon>
        <taxon>Lachnospiraceae</taxon>
        <taxon>Pseudobutyrivibrio</taxon>
    </lineage>
</organism>
<comment type="similarity">
    <text evidence="6">Belongs to the peptidase M3B family.</text>
</comment>
<evidence type="ECO:0000259" key="8">
    <source>
        <dbReference type="Pfam" id="PF08439"/>
    </source>
</evidence>